<dbReference type="PANTHER" id="PTHR11092">
    <property type="entry name" value="SUGAR NUCLEOTIDE EPIMERASE RELATED"/>
    <property type="match status" value="1"/>
</dbReference>
<dbReference type="EMBL" id="CP007547">
    <property type="protein sequence ID" value="AIL46363.1"/>
    <property type="molecule type" value="Genomic_DNA"/>
</dbReference>
<reference evidence="4" key="2">
    <citation type="journal article" date="2015" name="Genome Biol. Evol.">
        <title>Complete Genome Sequence and Transcriptomic Analysis of the Novel Pathogen Elizabethkingia anophelis in Response to Oxidative Stress.</title>
        <authorList>
            <person name="Li Y."/>
            <person name="Liu Y."/>
            <person name="Chew S.C."/>
            <person name="Tay M."/>
            <person name="Salido M.M."/>
            <person name="Teo J."/>
            <person name="Lauro F.M."/>
            <person name="Givskov M."/>
            <person name="Yang L."/>
        </authorList>
    </citation>
    <scope>NUCLEOTIDE SEQUENCE</scope>
    <source>
        <strain evidence="4">NUHP1</strain>
    </source>
</reference>
<evidence type="ECO:0000313" key="4">
    <source>
        <dbReference type="EMBL" id="AIL46363.1"/>
    </source>
</evidence>
<dbReference type="SUPFAM" id="SSF51735">
    <property type="entry name" value="NAD(P)-binding Rossmann-fold domains"/>
    <property type="match status" value="1"/>
</dbReference>
<dbReference type="InterPro" id="IPR010099">
    <property type="entry name" value="SDR39U1"/>
</dbReference>
<dbReference type="eggNOG" id="COG1090">
    <property type="taxonomic scope" value="Bacteria"/>
</dbReference>
<dbReference type="HOGENOM" id="CLU_047373_0_2_10"/>
<evidence type="ECO:0000256" key="1">
    <source>
        <dbReference type="ARBA" id="ARBA00009353"/>
    </source>
</evidence>
<dbReference type="PANTHER" id="PTHR11092:SF0">
    <property type="entry name" value="EPIMERASE FAMILY PROTEIN SDR39U1"/>
    <property type="match status" value="1"/>
</dbReference>
<organism evidence="4 5">
    <name type="scientific">Elizabethkingia anophelis NUHP1</name>
    <dbReference type="NCBI Taxonomy" id="1338011"/>
    <lineage>
        <taxon>Bacteria</taxon>
        <taxon>Pseudomonadati</taxon>
        <taxon>Bacteroidota</taxon>
        <taxon>Flavobacteriia</taxon>
        <taxon>Flavobacteriales</taxon>
        <taxon>Weeksellaceae</taxon>
        <taxon>Elizabethkingia</taxon>
    </lineage>
</organism>
<evidence type="ECO:0000259" key="3">
    <source>
        <dbReference type="Pfam" id="PF08338"/>
    </source>
</evidence>
<dbReference type="RefSeq" id="WP_024565505.1">
    <property type="nucleotide sequence ID" value="NZ_CP007547.1"/>
</dbReference>
<evidence type="ECO:0000259" key="2">
    <source>
        <dbReference type="Pfam" id="PF01370"/>
    </source>
</evidence>
<dbReference type="Pfam" id="PF08338">
    <property type="entry name" value="DUF1731"/>
    <property type="match status" value="1"/>
</dbReference>
<feature type="domain" description="NAD-dependent epimerase/dehydratase" evidence="2">
    <location>
        <begin position="4"/>
        <end position="229"/>
    </location>
</feature>
<dbReference type="AlphaFoldDB" id="A0A077EIP1"/>
<dbReference type="InterPro" id="IPR001509">
    <property type="entry name" value="Epimerase_deHydtase"/>
</dbReference>
<comment type="similarity">
    <text evidence="1">Belongs to the NAD(P)-dependent epimerase/dehydratase family. SDR39U1 subfamily.</text>
</comment>
<dbReference type="Gene3D" id="3.40.50.720">
    <property type="entry name" value="NAD(P)-binding Rossmann-like Domain"/>
    <property type="match status" value="1"/>
</dbReference>
<reference evidence="4" key="1">
    <citation type="journal article" date="2013" name="Lancet">
        <title>First case of E anophelis outbreak in an intensive-care unit.</title>
        <authorList>
            <person name="Teo J."/>
            <person name="Tan S.Y."/>
            <person name="Tay M."/>
            <person name="Ding Y."/>
            <person name="Kjelleberg S."/>
            <person name="Givskov M."/>
            <person name="Lin R.T."/>
            <person name="Yang L."/>
        </authorList>
    </citation>
    <scope>NUCLEOTIDE SEQUENCE [LARGE SCALE GENOMIC DNA]</scope>
    <source>
        <strain evidence="4">NUHP1</strain>
    </source>
</reference>
<dbReference type="InterPro" id="IPR013549">
    <property type="entry name" value="DUF1731"/>
</dbReference>
<protein>
    <submittedName>
        <fullName evidence="4">Cell division inhibitor</fullName>
    </submittedName>
</protein>
<keyword evidence="4" id="KW-0131">Cell cycle</keyword>
<feature type="domain" description="DUF1731" evidence="3">
    <location>
        <begin position="258"/>
        <end position="296"/>
    </location>
</feature>
<dbReference type="GO" id="GO:0051301">
    <property type="term" value="P:cell division"/>
    <property type="evidence" value="ECO:0007669"/>
    <property type="project" value="UniProtKB-KW"/>
</dbReference>
<gene>
    <name evidence="4" type="ORF">BD94_2588</name>
</gene>
<sequence>METVVITGGSGLIGNHLAKFLVEEDYNVILLSRTPDKNKGSTNIRFAGWNPSTGEIDKKAIEEADYIVHLAGENIGAKSWTASRKKEIENSRTQSSALLCKSLREIPNKVKAVISASGINYYGGDYDNRMTFDETAPKGKGFLADVCQKWEESIKPVADMGKRLVIMRTGVVMSPKEGALKEFLKPLSFRIAPILGSGKQRMSWLHLDDITRAYLHAIKNDSVEGIYNITAPHAISYHQAVIKIAKTKYRTIFIPLKIPAFVLKMMKGEMAEETVLTGITTNSAKFTNTGFQFLFPIFNRDCIKDLLGK</sequence>
<dbReference type="NCBIfam" id="TIGR01777">
    <property type="entry name" value="yfcH"/>
    <property type="match status" value="1"/>
</dbReference>
<proteinExistence type="inferred from homology"/>
<dbReference type="STRING" id="1338011.BD94_2588"/>
<evidence type="ECO:0000313" key="5">
    <source>
        <dbReference type="Proteomes" id="UP000028933"/>
    </source>
</evidence>
<name>A0A077EIP1_9FLAO</name>
<dbReference type="InterPro" id="IPR036291">
    <property type="entry name" value="NAD(P)-bd_dom_sf"/>
</dbReference>
<keyword evidence="4" id="KW-0132">Cell division</keyword>
<dbReference type="Pfam" id="PF01370">
    <property type="entry name" value="Epimerase"/>
    <property type="match status" value="1"/>
</dbReference>
<dbReference type="Proteomes" id="UP000028933">
    <property type="component" value="Chromosome"/>
</dbReference>
<dbReference type="KEGG" id="eao:BD94_2588"/>
<accession>A0A077EIP1</accession>